<proteinExistence type="predicted"/>
<sequence>MNPATQPASQGGEEVLVDVIGALCLRRTRHRLHRSGESRGGGGGIPEQVELVRELRREAGSSIDRRAVVDTAAGEESSTLLLWWSSKNAIQASDL</sequence>
<evidence type="ECO:0000313" key="2">
    <source>
        <dbReference type="Proteomes" id="UP000634136"/>
    </source>
</evidence>
<dbReference type="AlphaFoldDB" id="A0A834XF89"/>
<organism evidence="1 2">
    <name type="scientific">Senna tora</name>
    <dbReference type="NCBI Taxonomy" id="362788"/>
    <lineage>
        <taxon>Eukaryota</taxon>
        <taxon>Viridiplantae</taxon>
        <taxon>Streptophyta</taxon>
        <taxon>Embryophyta</taxon>
        <taxon>Tracheophyta</taxon>
        <taxon>Spermatophyta</taxon>
        <taxon>Magnoliopsida</taxon>
        <taxon>eudicotyledons</taxon>
        <taxon>Gunneridae</taxon>
        <taxon>Pentapetalae</taxon>
        <taxon>rosids</taxon>
        <taxon>fabids</taxon>
        <taxon>Fabales</taxon>
        <taxon>Fabaceae</taxon>
        <taxon>Caesalpinioideae</taxon>
        <taxon>Cassia clade</taxon>
        <taxon>Senna</taxon>
    </lineage>
</organism>
<reference evidence="1" key="1">
    <citation type="submission" date="2020-09" db="EMBL/GenBank/DDBJ databases">
        <title>Genome-Enabled Discovery of Anthraquinone Biosynthesis in Senna tora.</title>
        <authorList>
            <person name="Kang S.-H."/>
            <person name="Pandey R.P."/>
            <person name="Lee C.-M."/>
            <person name="Sim J.-S."/>
            <person name="Jeong J.-T."/>
            <person name="Choi B.-S."/>
            <person name="Jung M."/>
            <person name="Ginzburg D."/>
            <person name="Zhao K."/>
            <person name="Won S.Y."/>
            <person name="Oh T.-J."/>
            <person name="Yu Y."/>
            <person name="Kim N.-H."/>
            <person name="Lee O.R."/>
            <person name="Lee T.-H."/>
            <person name="Bashyal P."/>
            <person name="Kim T.-S."/>
            <person name="Lee W.-H."/>
            <person name="Kawkins C."/>
            <person name="Kim C.-K."/>
            <person name="Kim J.S."/>
            <person name="Ahn B.O."/>
            <person name="Rhee S.Y."/>
            <person name="Sohng J.K."/>
        </authorList>
    </citation>
    <scope>NUCLEOTIDE SEQUENCE</scope>
    <source>
        <tissue evidence="1">Leaf</tissue>
    </source>
</reference>
<accession>A0A834XF89</accession>
<gene>
    <name evidence="1" type="ORF">G2W53_000937</name>
</gene>
<comment type="caution">
    <text evidence="1">The sequence shown here is derived from an EMBL/GenBank/DDBJ whole genome shotgun (WGS) entry which is preliminary data.</text>
</comment>
<dbReference type="EMBL" id="JAAIUW010000001">
    <property type="protein sequence ID" value="KAF7844032.1"/>
    <property type="molecule type" value="Genomic_DNA"/>
</dbReference>
<name>A0A834XF89_9FABA</name>
<dbReference type="Proteomes" id="UP000634136">
    <property type="component" value="Unassembled WGS sequence"/>
</dbReference>
<keyword evidence="2" id="KW-1185">Reference proteome</keyword>
<evidence type="ECO:0000313" key="1">
    <source>
        <dbReference type="EMBL" id="KAF7844032.1"/>
    </source>
</evidence>
<protein>
    <submittedName>
        <fullName evidence="1">Uncharacterized protein</fullName>
    </submittedName>
</protein>